<evidence type="ECO:0000313" key="2">
    <source>
        <dbReference type="EMBL" id="GJJ78823.1"/>
    </source>
</evidence>
<feature type="compositionally biased region" description="Low complexity" evidence="1">
    <location>
        <begin position="1"/>
        <end position="24"/>
    </location>
</feature>
<reference evidence="2" key="1">
    <citation type="submission" date="2021-11" db="EMBL/GenBank/DDBJ databases">
        <authorList>
            <person name="Herlambang A."/>
            <person name="Guo Y."/>
            <person name="Takashima Y."/>
            <person name="Nishizawa T."/>
        </authorList>
    </citation>
    <scope>NUCLEOTIDE SEQUENCE</scope>
    <source>
        <strain evidence="2">E1425</strain>
    </source>
</reference>
<gene>
    <name evidence="2" type="ORF">EMPS_11182</name>
</gene>
<dbReference type="AlphaFoldDB" id="A0A9P3HLQ7"/>
<organism evidence="2 3">
    <name type="scientific">Entomortierella parvispora</name>
    <dbReference type="NCBI Taxonomy" id="205924"/>
    <lineage>
        <taxon>Eukaryota</taxon>
        <taxon>Fungi</taxon>
        <taxon>Fungi incertae sedis</taxon>
        <taxon>Mucoromycota</taxon>
        <taxon>Mortierellomycotina</taxon>
        <taxon>Mortierellomycetes</taxon>
        <taxon>Mortierellales</taxon>
        <taxon>Mortierellaceae</taxon>
        <taxon>Entomortierella</taxon>
    </lineage>
</organism>
<feature type="region of interest" description="Disordered" evidence="1">
    <location>
        <begin position="1"/>
        <end position="34"/>
    </location>
</feature>
<proteinExistence type="predicted"/>
<sequence length="80" mass="8470">MSGRQSGKDSSGGQSNNSGGSYKGPTNSEIYKSAGGQKNFMESYGLKGHDGGYAESRHIAEAFRKADVDAHNEAQGSNRR</sequence>
<name>A0A9P3HLQ7_9FUNG</name>
<accession>A0A9P3HLQ7</accession>
<evidence type="ECO:0000313" key="3">
    <source>
        <dbReference type="Proteomes" id="UP000827284"/>
    </source>
</evidence>
<dbReference type="EMBL" id="BQFW01000015">
    <property type="protein sequence ID" value="GJJ78823.1"/>
    <property type="molecule type" value="Genomic_DNA"/>
</dbReference>
<keyword evidence="3" id="KW-1185">Reference proteome</keyword>
<reference evidence="2" key="2">
    <citation type="journal article" date="2022" name="Microbiol. Resour. Announc.">
        <title>Whole-Genome Sequence of Entomortierella parvispora E1425, a Mucoromycotan Fungus Associated with Burkholderiaceae-Related Endosymbiotic Bacteria.</title>
        <authorList>
            <person name="Herlambang A."/>
            <person name="Guo Y."/>
            <person name="Takashima Y."/>
            <person name="Narisawa K."/>
            <person name="Ohta H."/>
            <person name="Nishizawa T."/>
        </authorList>
    </citation>
    <scope>NUCLEOTIDE SEQUENCE</scope>
    <source>
        <strain evidence="2">E1425</strain>
    </source>
</reference>
<comment type="caution">
    <text evidence="2">The sequence shown here is derived from an EMBL/GenBank/DDBJ whole genome shotgun (WGS) entry which is preliminary data.</text>
</comment>
<evidence type="ECO:0000256" key="1">
    <source>
        <dbReference type="SAM" id="MobiDB-lite"/>
    </source>
</evidence>
<protein>
    <submittedName>
        <fullName evidence="2">Uncharacterized protein</fullName>
    </submittedName>
</protein>
<dbReference type="Proteomes" id="UP000827284">
    <property type="component" value="Unassembled WGS sequence"/>
</dbReference>